<keyword evidence="1" id="KW-0812">Transmembrane</keyword>
<dbReference type="InterPro" id="IPR058061">
    <property type="entry name" value="SCO4848-like"/>
</dbReference>
<feature type="transmembrane region" description="Helical" evidence="1">
    <location>
        <begin position="44"/>
        <end position="64"/>
    </location>
</feature>
<sequence length="89" mass="9889">MKLERRHGWLLMALAVWNAFIWLTFAKNLSAAHAAGQDRPTGYWVAHTVLIVVDLAIAVALAWWSVRILRAPRSAESAQVDAAEPAGRR</sequence>
<keyword evidence="1" id="KW-0472">Membrane</keyword>
<name>A0A7Y9J9P9_9ACTN</name>
<dbReference type="Proteomes" id="UP000535511">
    <property type="component" value="Unassembled WGS sequence"/>
</dbReference>
<dbReference type="AlphaFoldDB" id="A0A7Y9J9P9"/>
<keyword evidence="3" id="KW-1185">Reference proteome</keyword>
<evidence type="ECO:0000313" key="3">
    <source>
        <dbReference type="Proteomes" id="UP000535511"/>
    </source>
</evidence>
<organism evidence="2 3">
    <name type="scientific">Nocardioides panaciterrulae</name>
    <dbReference type="NCBI Taxonomy" id="661492"/>
    <lineage>
        <taxon>Bacteria</taxon>
        <taxon>Bacillati</taxon>
        <taxon>Actinomycetota</taxon>
        <taxon>Actinomycetes</taxon>
        <taxon>Propionibacteriales</taxon>
        <taxon>Nocardioidaceae</taxon>
        <taxon>Nocardioides</taxon>
    </lineage>
</organism>
<dbReference type="EMBL" id="JACCBG010000001">
    <property type="protein sequence ID" value="NYD40840.1"/>
    <property type="molecule type" value="Genomic_DNA"/>
</dbReference>
<comment type="caution">
    <text evidence="2">The sequence shown here is derived from an EMBL/GenBank/DDBJ whole genome shotgun (WGS) entry which is preliminary data.</text>
</comment>
<gene>
    <name evidence="2" type="ORF">BJZ21_000923</name>
</gene>
<evidence type="ECO:0000313" key="2">
    <source>
        <dbReference type="EMBL" id="NYD40840.1"/>
    </source>
</evidence>
<evidence type="ECO:0000256" key="1">
    <source>
        <dbReference type="SAM" id="Phobius"/>
    </source>
</evidence>
<dbReference type="NCBIfam" id="NF046117">
    <property type="entry name" value="SCO4848_fam"/>
    <property type="match status" value="1"/>
</dbReference>
<protein>
    <submittedName>
        <fullName evidence="2">Uncharacterized protein</fullName>
    </submittedName>
</protein>
<proteinExistence type="predicted"/>
<accession>A0A7Y9J9P9</accession>
<dbReference type="Pfam" id="PF26606">
    <property type="entry name" value="SCO4848"/>
    <property type="match status" value="1"/>
</dbReference>
<keyword evidence="1" id="KW-1133">Transmembrane helix</keyword>
<dbReference type="RefSeq" id="WP_179662670.1">
    <property type="nucleotide sequence ID" value="NZ_JACCBG010000001.1"/>
</dbReference>
<reference evidence="2 3" key="1">
    <citation type="submission" date="2020-07" db="EMBL/GenBank/DDBJ databases">
        <title>Sequencing the genomes of 1000 actinobacteria strains.</title>
        <authorList>
            <person name="Klenk H.-P."/>
        </authorList>
    </citation>
    <scope>NUCLEOTIDE SEQUENCE [LARGE SCALE GENOMIC DNA]</scope>
    <source>
        <strain evidence="2 3">DSM 21350</strain>
    </source>
</reference>